<evidence type="ECO:0000313" key="1">
    <source>
        <dbReference type="EMBL" id="CAB4123490.1"/>
    </source>
</evidence>
<gene>
    <name evidence="1" type="ORF">UFOVP48_5</name>
</gene>
<reference evidence="1" key="1">
    <citation type="submission" date="2020-04" db="EMBL/GenBank/DDBJ databases">
        <authorList>
            <person name="Chiriac C."/>
            <person name="Salcher M."/>
            <person name="Ghai R."/>
            <person name="Kavagutti S V."/>
        </authorList>
    </citation>
    <scope>NUCLEOTIDE SEQUENCE</scope>
</reference>
<organism evidence="1">
    <name type="scientific">uncultured Caudovirales phage</name>
    <dbReference type="NCBI Taxonomy" id="2100421"/>
    <lineage>
        <taxon>Viruses</taxon>
        <taxon>Duplodnaviria</taxon>
        <taxon>Heunggongvirae</taxon>
        <taxon>Uroviricota</taxon>
        <taxon>Caudoviricetes</taxon>
        <taxon>Peduoviridae</taxon>
        <taxon>Maltschvirus</taxon>
        <taxon>Maltschvirus maltsch</taxon>
    </lineage>
</organism>
<name>A0A6J5KTP0_9CAUD</name>
<protein>
    <submittedName>
        <fullName evidence="1">Uncharacterized protein</fullName>
    </submittedName>
</protein>
<dbReference type="EMBL" id="LR796172">
    <property type="protein sequence ID" value="CAB4123490.1"/>
    <property type="molecule type" value="Genomic_DNA"/>
</dbReference>
<proteinExistence type="predicted"/>
<accession>A0A6J5KTP0</accession>
<sequence length="72" mass="8101">MNVLIFTDAQLHQLIDALDEARDEHETSYVEWCSAGNDPTKHIWYRMADASTMLDEVMEESDASNALALEAA</sequence>